<evidence type="ECO:0000313" key="2">
    <source>
        <dbReference type="Proteomes" id="UP000286415"/>
    </source>
</evidence>
<reference evidence="1 2" key="1">
    <citation type="journal article" date="2018" name="Biotechnol. Adv.">
        <title>Improved genomic resources and new bioinformatic workflow for the carcinogenic parasite Clonorchis sinensis: Biotechnological implications.</title>
        <authorList>
            <person name="Wang D."/>
            <person name="Korhonen P.K."/>
            <person name="Gasser R.B."/>
            <person name="Young N.D."/>
        </authorList>
    </citation>
    <scope>NUCLEOTIDE SEQUENCE [LARGE SCALE GENOMIC DNA]</scope>
    <source>
        <strain evidence="1">Cs-k2</strain>
    </source>
</reference>
<dbReference type="EMBL" id="NIRI02000010">
    <property type="protein sequence ID" value="KAG5453584.1"/>
    <property type="molecule type" value="Genomic_DNA"/>
</dbReference>
<proteinExistence type="predicted"/>
<protein>
    <submittedName>
        <fullName evidence="1">Uncharacterized protein</fullName>
    </submittedName>
</protein>
<evidence type="ECO:0000313" key="1">
    <source>
        <dbReference type="EMBL" id="KAG5453584.1"/>
    </source>
</evidence>
<dbReference type="InParanoid" id="A0A3R7C724"/>
<dbReference type="AlphaFoldDB" id="A0A3R7C724"/>
<sequence length="121" mass="13599">MKLQPSALTGKEFVGPPDMPSSSWVGHNEYKGLKSRSACISKQNHAKDSVTGKRYLRVTRNIRTSGKAKQSQSWASIRYSSKTNGPLGLLKYKPNEQTVPHLRQSHVHKLGQKWLDDLKAK</sequence>
<reference evidence="1 2" key="2">
    <citation type="journal article" date="2021" name="Genomics">
        <title>High-quality reference genome for Clonorchis sinensis.</title>
        <authorList>
            <person name="Young N.D."/>
            <person name="Stroehlein A.J."/>
            <person name="Kinkar L."/>
            <person name="Wang T."/>
            <person name="Sohn W.M."/>
            <person name="Chang B.C.H."/>
            <person name="Kaur P."/>
            <person name="Weisz D."/>
            <person name="Dudchenko O."/>
            <person name="Aiden E.L."/>
            <person name="Korhonen P.K."/>
            <person name="Gasser R.B."/>
        </authorList>
    </citation>
    <scope>NUCLEOTIDE SEQUENCE [LARGE SCALE GENOMIC DNA]</scope>
    <source>
        <strain evidence="1">Cs-k2</strain>
    </source>
</reference>
<comment type="caution">
    <text evidence="1">The sequence shown here is derived from an EMBL/GenBank/DDBJ whole genome shotgun (WGS) entry which is preliminary data.</text>
</comment>
<gene>
    <name evidence="1" type="ORF">CSKR_109538</name>
</gene>
<accession>A0A3R7C724</accession>
<organism evidence="1 2">
    <name type="scientific">Clonorchis sinensis</name>
    <name type="common">Chinese liver fluke</name>
    <dbReference type="NCBI Taxonomy" id="79923"/>
    <lineage>
        <taxon>Eukaryota</taxon>
        <taxon>Metazoa</taxon>
        <taxon>Spiralia</taxon>
        <taxon>Lophotrochozoa</taxon>
        <taxon>Platyhelminthes</taxon>
        <taxon>Trematoda</taxon>
        <taxon>Digenea</taxon>
        <taxon>Opisthorchiida</taxon>
        <taxon>Opisthorchiata</taxon>
        <taxon>Opisthorchiidae</taxon>
        <taxon>Clonorchis</taxon>
    </lineage>
</organism>
<dbReference type="Proteomes" id="UP000286415">
    <property type="component" value="Unassembled WGS sequence"/>
</dbReference>
<name>A0A3R7C724_CLOSI</name>
<keyword evidence="2" id="KW-1185">Reference proteome</keyword>